<evidence type="ECO:0000313" key="9">
    <source>
        <dbReference type="EMBL" id="GGX57267.1"/>
    </source>
</evidence>
<name>A0A918N9V9_9GAMM</name>
<dbReference type="GO" id="GO:0006935">
    <property type="term" value="P:chemotaxis"/>
    <property type="evidence" value="ECO:0007669"/>
    <property type="project" value="UniProtKB-ARBA"/>
</dbReference>
<dbReference type="PROSITE" id="PS50111">
    <property type="entry name" value="CHEMOTAXIS_TRANSDUC_2"/>
    <property type="match status" value="1"/>
</dbReference>
<proteinExistence type="inferred from homology"/>
<evidence type="ECO:0008006" key="11">
    <source>
        <dbReference type="Google" id="ProtNLM"/>
    </source>
</evidence>
<gene>
    <name evidence="9" type="ORF">GCM10007392_26010</name>
</gene>
<dbReference type="SMART" id="SM00304">
    <property type="entry name" value="HAMP"/>
    <property type="match status" value="1"/>
</dbReference>
<evidence type="ECO:0000259" key="7">
    <source>
        <dbReference type="PROSITE" id="PS50111"/>
    </source>
</evidence>
<organism evidence="9 10">
    <name type="scientific">Saccharospirillum salsuginis</name>
    <dbReference type="NCBI Taxonomy" id="418750"/>
    <lineage>
        <taxon>Bacteria</taxon>
        <taxon>Pseudomonadati</taxon>
        <taxon>Pseudomonadota</taxon>
        <taxon>Gammaproteobacteria</taxon>
        <taxon>Oceanospirillales</taxon>
        <taxon>Saccharospirillaceae</taxon>
        <taxon>Saccharospirillum</taxon>
    </lineage>
</organism>
<comment type="subcellular location">
    <subcellularLocation>
        <location evidence="1">Membrane</location>
    </subcellularLocation>
</comment>
<keyword evidence="10" id="KW-1185">Reference proteome</keyword>
<dbReference type="SUPFAM" id="SSF58104">
    <property type="entry name" value="Methyl-accepting chemotaxis protein (MCP) signaling domain"/>
    <property type="match status" value="1"/>
</dbReference>
<dbReference type="RefSeq" id="WP_189609300.1">
    <property type="nucleotide sequence ID" value="NZ_BMXR01000006.1"/>
</dbReference>
<feature type="transmembrane region" description="Helical" evidence="6">
    <location>
        <begin position="12"/>
        <end position="31"/>
    </location>
</feature>
<dbReference type="Proteomes" id="UP000626148">
    <property type="component" value="Unassembled WGS sequence"/>
</dbReference>
<dbReference type="GO" id="GO:0016020">
    <property type="term" value="C:membrane"/>
    <property type="evidence" value="ECO:0007669"/>
    <property type="project" value="UniProtKB-SubCell"/>
</dbReference>
<evidence type="ECO:0000313" key="10">
    <source>
        <dbReference type="Proteomes" id="UP000626148"/>
    </source>
</evidence>
<dbReference type="InterPro" id="IPR003660">
    <property type="entry name" value="HAMP_dom"/>
</dbReference>
<dbReference type="Pfam" id="PF00015">
    <property type="entry name" value="MCPsignal"/>
    <property type="match status" value="1"/>
</dbReference>
<keyword evidence="6" id="KW-0472">Membrane</keyword>
<keyword evidence="5" id="KW-0175">Coiled coil</keyword>
<dbReference type="SMART" id="SM00283">
    <property type="entry name" value="MA"/>
    <property type="match status" value="1"/>
</dbReference>
<dbReference type="PANTHER" id="PTHR32089">
    <property type="entry name" value="METHYL-ACCEPTING CHEMOTAXIS PROTEIN MCPB"/>
    <property type="match status" value="1"/>
</dbReference>
<evidence type="ECO:0000256" key="1">
    <source>
        <dbReference type="ARBA" id="ARBA00004370"/>
    </source>
</evidence>
<feature type="coiled-coil region" evidence="5">
    <location>
        <begin position="54"/>
        <end position="94"/>
    </location>
</feature>
<dbReference type="AlphaFoldDB" id="A0A918N9V9"/>
<feature type="domain" description="Methyl-accepting transducer" evidence="7">
    <location>
        <begin position="450"/>
        <end position="686"/>
    </location>
</feature>
<feature type="coiled-coil region" evidence="5">
    <location>
        <begin position="514"/>
        <end position="548"/>
    </location>
</feature>
<sequence>MTRLLTIKGLIYSLFGLLIFWLVLIGGYALFSVNQLSGSLIRLMSETDTVSSNLQQSLSALDDLESQLAVLSEAQGSMNRLRQLEQQLAQTGEAAVEIDNGLQAVQQVVSAQNDSLQNISDRSNRIAEDLALVSGPLLTMITTSQSINGDAQRVLLGLYQAAAEPGTAELDIRDDVTGIARGLSTMTRAMFNVDQSDDTRQELVELRRELRAFRSDIRTYNGSDSEQERNAMLPELITAATTVVERTGRIQEGSLALANATAAQVNELAEATQVALAEQQEANQATQTTLADTLTIVGNNTQATRALTDDLSNAAQELGSSLQVIPSVRSEFERFIQSMQDIVSTDQAERLDDVQAQATTRQEQAEWLPVILLSVCAVAVLFSLVALFGLQRLIVQPMSRFVAGVNRVTRNDLREEIDTRGAVGELKTVIGQVNSLIQSLRQNVTDMIDAGNAIAASVETMHRTSMTTQSAVEAQQQGEAEIETATQQLGDMVHSVADIGEQVQRDAKQVDDSIQASQKGVEQAKSEMDALSNRISAVNDAMGRLKADSDNIGKTLTVIREISEQTNLLALNAAIEAARAGESGRGFAVVADEVRQLAQRTGDATVEIETLTQSLKAGADHGNDAITVSLEQLERNVHATDEVAQALSAVIQQVGGINSQNLEIGQLTQRQREQLAIINQGIENVRHQTDDAQKTAEANIEATDGLQQTSDQLKTLVQRFQL</sequence>
<evidence type="ECO:0000256" key="3">
    <source>
        <dbReference type="ARBA" id="ARBA00029447"/>
    </source>
</evidence>
<dbReference type="EMBL" id="BMXR01000006">
    <property type="protein sequence ID" value="GGX57267.1"/>
    <property type="molecule type" value="Genomic_DNA"/>
</dbReference>
<evidence type="ECO:0000256" key="5">
    <source>
        <dbReference type="SAM" id="Coils"/>
    </source>
</evidence>
<comment type="similarity">
    <text evidence="3">Belongs to the methyl-accepting chemotaxis (MCP) protein family.</text>
</comment>
<feature type="domain" description="HAMP" evidence="8">
    <location>
        <begin position="392"/>
        <end position="445"/>
    </location>
</feature>
<evidence type="ECO:0000256" key="6">
    <source>
        <dbReference type="SAM" id="Phobius"/>
    </source>
</evidence>
<dbReference type="Gene3D" id="1.10.287.950">
    <property type="entry name" value="Methyl-accepting chemotaxis protein"/>
    <property type="match status" value="1"/>
</dbReference>
<dbReference type="PANTHER" id="PTHR32089:SF112">
    <property type="entry name" value="LYSOZYME-LIKE PROTEIN-RELATED"/>
    <property type="match status" value="1"/>
</dbReference>
<keyword evidence="6" id="KW-1133">Transmembrane helix</keyword>
<keyword evidence="6" id="KW-0812">Transmembrane</keyword>
<dbReference type="Gene3D" id="6.10.340.10">
    <property type="match status" value="1"/>
</dbReference>
<evidence type="ECO:0000259" key="8">
    <source>
        <dbReference type="PROSITE" id="PS50885"/>
    </source>
</evidence>
<keyword evidence="2 4" id="KW-0807">Transducer</keyword>
<reference evidence="9" key="1">
    <citation type="journal article" date="2014" name="Int. J. Syst. Evol. Microbiol.">
        <title>Complete genome sequence of Corynebacterium casei LMG S-19264T (=DSM 44701T), isolated from a smear-ripened cheese.</title>
        <authorList>
            <consortium name="US DOE Joint Genome Institute (JGI-PGF)"/>
            <person name="Walter F."/>
            <person name="Albersmeier A."/>
            <person name="Kalinowski J."/>
            <person name="Ruckert C."/>
        </authorList>
    </citation>
    <scope>NUCLEOTIDE SEQUENCE</scope>
    <source>
        <strain evidence="9">KCTC 22169</strain>
    </source>
</reference>
<evidence type="ECO:0000256" key="4">
    <source>
        <dbReference type="PROSITE-ProRule" id="PRU00284"/>
    </source>
</evidence>
<dbReference type="GO" id="GO:0007165">
    <property type="term" value="P:signal transduction"/>
    <property type="evidence" value="ECO:0007669"/>
    <property type="project" value="UniProtKB-KW"/>
</dbReference>
<accession>A0A918N9V9</accession>
<feature type="transmembrane region" description="Helical" evidence="6">
    <location>
        <begin position="367"/>
        <end position="390"/>
    </location>
</feature>
<reference evidence="9" key="2">
    <citation type="submission" date="2020-09" db="EMBL/GenBank/DDBJ databases">
        <authorList>
            <person name="Sun Q."/>
            <person name="Kim S."/>
        </authorList>
    </citation>
    <scope>NUCLEOTIDE SEQUENCE</scope>
    <source>
        <strain evidence="9">KCTC 22169</strain>
    </source>
</reference>
<dbReference type="InterPro" id="IPR004089">
    <property type="entry name" value="MCPsignal_dom"/>
</dbReference>
<comment type="caution">
    <text evidence="9">The sequence shown here is derived from an EMBL/GenBank/DDBJ whole genome shotgun (WGS) entry which is preliminary data.</text>
</comment>
<dbReference type="FunFam" id="1.10.287.950:FF:000001">
    <property type="entry name" value="Methyl-accepting chemotaxis sensory transducer"/>
    <property type="match status" value="1"/>
</dbReference>
<evidence type="ECO:0000256" key="2">
    <source>
        <dbReference type="ARBA" id="ARBA00023224"/>
    </source>
</evidence>
<protein>
    <recommendedName>
        <fullName evidence="11">Methyl-accepting chemotaxis protein</fullName>
    </recommendedName>
</protein>
<dbReference type="PROSITE" id="PS50885">
    <property type="entry name" value="HAMP"/>
    <property type="match status" value="1"/>
</dbReference>